<dbReference type="InterPro" id="IPR056818">
    <property type="entry name" value="GlmU/GlgC-like_hexapep"/>
</dbReference>
<dbReference type="Proteomes" id="UP000221024">
    <property type="component" value="Unassembled WGS sequence"/>
</dbReference>
<protein>
    <submittedName>
        <fullName evidence="3">Glucose-1-phosphate thymidylyltransferase</fullName>
    </submittedName>
</protein>
<dbReference type="InterPro" id="IPR050486">
    <property type="entry name" value="Mannose-1P_guanyltransferase"/>
</dbReference>
<evidence type="ECO:0000259" key="2">
    <source>
        <dbReference type="Pfam" id="PF24894"/>
    </source>
</evidence>
<dbReference type="EMBL" id="PDEP01000009">
    <property type="protein sequence ID" value="PEN06183.1"/>
    <property type="molecule type" value="Genomic_DNA"/>
</dbReference>
<comment type="caution">
    <text evidence="3">The sequence shown here is derived from an EMBL/GenBank/DDBJ whole genome shotgun (WGS) entry which is preliminary data.</text>
</comment>
<gene>
    <name evidence="3" type="ORF">CRI93_10170</name>
</gene>
<dbReference type="Gene3D" id="2.160.10.10">
    <property type="entry name" value="Hexapeptide repeat proteins"/>
    <property type="match status" value="1"/>
</dbReference>
<dbReference type="Pfam" id="PF24894">
    <property type="entry name" value="Hexapep_GlmU"/>
    <property type="match status" value="1"/>
</dbReference>
<reference evidence="3 4" key="1">
    <citation type="submission" date="2017-10" db="EMBL/GenBank/DDBJ databases">
        <title>Draft genome of Longimonas halophila.</title>
        <authorList>
            <person name="Goh K.M."/>
            <person name="Shamsir M.S."/>
            <person name="Lim S.W."/>
        </authorList>
    </citation>
    <scope>NUCLEOTIDE SEQUENCE [LARGE SCALE GENOMIC DNA]</scope>
    <source>
        <strain evidence="3 4">KCTC 42399</strain>
    </source>
</reference>
<dbReference type="Pfam" id="PF00483">
    <property type="entry name" value="NTP_transferase"/>
    <property type="match status" value="1"/>
</dbReference>
<feature type="domain" description="Glucose-1-phosphate adenylyltransferase/Bifunctional protein GlmU-like C-terminal hexapeptide" evidence="2">
    <location>
        <begin position="243"/>
        <end position="321"/>
    </location>
</feature>
<evidence type="ECO:0000313" key="3">
    <source>
        <dbReference type="EMBL" id="PEN06183.1"/>
    </source>
</evidence>
<accession>A0A2H3NZ81</accession>
<keyword evidence="3" id="KW-0808">Transferase</keyword>
<dbReference type="PANTHER" id="PTHR22572">
    <property type="entry name" value="SUGAR-1-PHOSPHATE GUANYL TRANSFERASE"/>
    <property type="match status" value="1"/>
</dbReference>
<dbReference type="GO" id="GO:0016740">
    <property type="term" value="F:transferase activity"/>
    <property type="evidence" value="ECO:0007669"/>
    <property type="project" value="UniProtKB-KW"/>
</dbReference>
<dbReference type="Gene3D" id="3.90.550.10">
    <property type="entry name" value="Spore Coat Polysaccharide Biosynthesis Protein SpsA, Chain A"/>
    <property type="match status" value="1"/>
</dbReference>
<dbReference type="InterPro" id="IPR029044">
    <property type="entry name" value="Nucleotide-diphossugar_trans"/>
</dbReference>
<evidence type="ECO:0000259" key="1">
    <source>
        <dbReference type="Pfam" id="PF00483"/>
    </source>
</evidence>
<dbReference type="SUPFAM" id="SSF53448">
    <property type="entry name" value="Nucleotide-diphospho-sugar transferases"/>
    <property type="match status" value="1"/>
</dbReference>
<feature type="domain" description="Nucleotidyl transferase" evidence="1">
    <location>
        <begin position="4"/>
        <end position="238"/>
    </location>
</feature>
<dbReference type="OrthoDB" id="9803871at2"/>
<dbReference type="InterPro" id="IPR005835">
    <property type="entry name" value="NTP_transferase_dom"/>
</dbReference>
<dbReference type="RefSeq" id="WP_098062529.1">
    <property type="nucleotide sequence ID" value="NZ_PDEP01000009.1"/>
</dbReference>
<evidence type="ECO:0000313" key="4">
    <source>
        <dbReference type="Proteomes" id="UP000221024"/>
    </source>
</evidence>
<dbReference type="AlphaFoldDB" id="A0A2H3NZ81"/>
<sequence length="335" mass="36181">MKLIIPMAGRGTRVRPHSHVTPKPLLSVRGTSIVERIVDTFSEAIEANIDTGVFVLGPDFGQGVRDDLTAICERNDMEAQFAVQDEALGTAHAVGSAADYLTGSGIVVFADTLFGMSDTVSLEGADVTMWVREVDDPSRFGVAVREGEQVVRLVEKPDEPISNEAIIGIYHVDDLAWLHREIEYLIEHNIRGKGGEYQLTDAFDRMLQDGAVFKTASVDAWMDCGTIPSLLNTTRRMLEREPDDNRQGTVTNSIIHEPVYIGPDADVKNAVVGPNVSIEQGATVDGSVVRDSIVFAQGTVSNAVLKDTLVGQHATVDPGATVLNVGDHSYVGPRS</sequence>
<name>A0A2H3NZ81_9BACT</name>
<dbReference type="CDD" id="cd04181">
    <property type="entry name" value="NTP_transferase"/>
    <property type="match status" value="1"/>
</dbReference>
<proteinExistence type="predicted"/>
<organism evidence="3 4">
    <name type="scientific">Longimonas halophila</name>
    <dbReference type="NCBI Taxonomy" id="1469170"/>
    <lineage>
        <taxon>Bacteria</taxon>
        <taxon>Pseudomonadati</taxon>
        <taxon>Rhodothermota</taxon>
        <taxon>Rhodothermia</taxon>
        <taxon>Rhodothermales</taxon>
        <taxon>Salisaetaceae</taxon>
        <taxon>Longimonas</taxon>
    </lineage>
</organism>
<keyword evidence="4" id="KW-1185">Reference proteome</keyword>